<dbReference type="WBParaSite" id="BPAG_0000704701-mRNA-1">
    <property type="protein sequence ID" value="BPAG_0000704701-mRNA-1"/>
    <property type="gene ID" value="BPAG_0000704701"/>
</dbReference>
<protein>
    <submittedName>
        <fullName evidence="3 5">Uncharacterized protein</fullName>
    </submittedName>
</protein>
<organism evidence="5">
    <name type="scientific">Brugia pahangi</name>
    <name type="common">Filarial nematode worm</name>
    <dbReference type="NCBI Taxonomy" id="6280"/>
    <lineage>
        <taxon>Eukaryota</taxon>
        <taxon>Metazoa</taxon>
        <taxon>Ecdysozoa</taxon>
        <taxon>Nematoda</taxon>
        <taxon>Chromadorea</taxon>
        <taxon>Rhabditida</taxon>
        <taxon>Spirurina</taxon>
        <taxon>Spiruromorpha</taxon>
        <taxon>Filarioidea</taxon>
        <taxon>Onchocercidae</taxon>
        <taxon>Brugia</taxon>
    </lineage>
</organism>
<evidence type="ECO:0000313" key="3">
    <source>
        <dbReference type="EMBL" id="VDN88195.1"/>
    </source>
</evidence>
<keyword evidence="1" id="KW-0472">Membrane</keyword>
<proteinExistence type="predicted"/>
<evidence type="ECO:0000313" key="5">
    <source>
        <dbReference type="WBParaSite" id="BPAG_0000704701-mRNA-1"/>
    </source>
</evidence>
<keyword evidence="1" id="KW-0812">Transmembrane</keyword>
<accession>A0A0N4TFQ9</accession>
<reference evidence="5" key="1">
    <citation type="submission" date="2017-02" db="UniProtKB">
        <authorList>
            <consortium name="WormBaseParasite"/>
        </authorList>
    </citation>
    <scope>IDENTIFICATION</scope>
</reference>
<dbReference type="EMBL" id="UZAD01007272">
    <property type="protein sequence ID" value="VDN88195.1"/>
    <property type="molecule type" value="Genomic_DNA"/>
</dbReference>
<sequence length="88" mass="10124">MNLLIQFFSVILLYIQRNPYGNAQIQKNPIDAQAVQQVLPPQHMQPQAPVQLQTAAQAPQQKLYVHVLTSFSFAFQLFCGNLYFFQKL</sequence>
<keyword evidence="4" id="KW-1185">Reference proteome</keyword>
<feature type="chain" id="PRO_5044054360" evidence="2">
    <location>
        <begin position="24"/>
        <end position="88"/>
    </location>
</feature>
<evidence type="ECO:0000313" key="4">
    <source>
        <dbReference type="Proteomes" id="UP000278627"/>
    </source>
</evidence>
<keyword evidence="1" id="KW-1133">Transmembrane helix</keyword>
<feature type="transmembrane region" description="Helical" evidence="1">
    <location>
        <begin position="63"/>
        <end position="85"/>
    </location>
</feature>
<feature type="signal peptide" evidence="2">
    <location>
        <begin position="1"/>
        <end position="23"/>
    </location>
</feature>
<name>A0A0N4TFQ9_BRUPA</name>
<dbReference type="Proteomes" id="UP000278627">
    <property type="component" value="Unassembled WGS sequence"/>
</dbReference>
<gene>
    <name evidence="3" type="ORF">BPAG_LOCUS7009</name>
</gene>
<keyword evidence="2" id="KW-0732">Signal</keyword>
<reference evidence="3 4" key="2">
    <citation type="submission" date="2018-11" db="EMBL/GenBank/DDBJ databases">
        <authorList>
            <consortium name="Pathogen Informatics"/>
        </authorList>
    </citation>
    <scope>NUCLEOTIDE SEQUENCE [LARGE SCALE GENOMIC DNA]</scope>
</reference>
<evidence type="ECO:0000256" key="1">
    <source>
        <dbReference type="SAM" id="Phobius"/>
    </source>
</evidence>
<evidence type="ECO:0000256" key="2">
    <source>
        <dbReference type="SAM" id="SignalP"/>
    </source>
</evidence>
<dbReference type="AlphaFoldDB" id="A0A0N4TFQ9"/>